<feature type="region of interest" description="Disordered" evidence="9">
    <location>
        <begin position="39"/>
        <end position="74"/>
    </location>
</feature>
<protein>
    <recommendedName>
        <fullName evidence="7 8">Small ribosomal subunit protein bS20</fullName>
    </recommendedName>
</protein>
<proteinExistence type="inferred from homology"/>
<evidence type="ECO:0000256" key="3">
    <source>
        <dbReference type="ARBA" id="ARBA00022730"/>
    </source>
</evidence>
<dbReference type="InterPro" id="IPR002583">
    <property type="entry name" value="Ribosomal_bS20"/>
</dbReference>
<dbReference type="InterPro" id="IPR036510">
    <property type="entry name" value="Ribosomal_bS20_sf"/>
</dbReference>
<dbReference type="NCBIfam" id="TIGR00029">
    <property type="entry name" value="S20"/>
    <property type="match status" value="1"/>
</dbReference>
<comment type="caution">
    <text evidence="10">The sequence shown here is derived from an EMBL/GenBank/DDBJ whole genome shotgun (WGS) entry which is preliminary data.</text>
</comment>
<gene>
    <name evidence="8" type="primary">rpsT</name>
    <name evidence="10" type="ORF">MNODULE_18175</name>
</gene>
<comment type="function">
    <text evidence="1 8">Binds directly to 16S ribosomal RNA.</text>
</comment>
<name>A0A7X6ICM4_9BACT</name>
<keyword evidence="4 8" id="KW-0694">RNA-binding</keyword>
<accession>A0A7X6ICM4</accession>
<sequence length="95" mass="10264">MANHPSALKRERQAKKRRQRNRGILSAVRTAVKRVQAALSEKNQDQAKTALKDATSSLDGAASKGVIPKARASRKISRLAARVNKFLSSKASPSA</sequence>
<dbReference type="AlphaFoldDB" id="A0A7X6ICM4"/>
<dbReference type="GO" id="GO:0003735">
    <property type="term" value="F:structural constituent of ribosome"/>
    <property type="evidence" value="ECO:0007669"/>
    <property type="project" value="InterPro"/>
</dbReference>
<keyword evidence="6 8" id="KW-0687">Ribonucleoprotein</keyword>
<dbReference type="FunFam" id="1.20.58.110:FF:000001">
    <property type="entry name" value="30S ribosomal protein S20"/>
    <property type="match status" value="1"/>
</dbReference>
<evidence type="ECO:0000256" key="8">
    <source>
        <dbReference type="HAMAP-Rule" id="MF_00500"/>
    </source>
</evidence>
<evidence type="ECO:0000256" key="2">
    <source>
        <dbReference type="ARBA" id="ARBA00007634"/>
    </source>
</evidence>
<evidence type="ECO:0000313" key="11">
    <source>
        <dbReference type="Proteomes" id="UP000534783"/>
    </source>
</evidence>
<keyword evidence="5 8" id="KW-0689">Ribosomal protein</keyword>
<dbReference type="Pfam" id="PF01649">
    <property type="entry name" value="Ribosomal_S20p"/>
    <property type="match status" value="1"/>
</dbReference>
<dbReference type="GO" id="GO:0070181">
    <property type="term" value="F:small ribosomal subunit rRNA binding"/>
    <property type="evidence" value="ECO:0007669"/>
    <property type="project" value="TreeGrafter"/>
</dbReference>
<reference evidence="10 11" key="1">
    <citation type="journal article" date="2020" name="Nature">
        <title>Bacterial chemolithoautotrophy via manganese oxidation.</title>
        <authorList>
            <person name="Yu H."/>
            <person name="Leadbetter J.R."/>
        </authorList>
    </citation>
    <scope>NUCLEOTIDE SEQUENCE [LARGE SCALE GENOMIC DNA]</scope>
    <source>
        <strain evidence="10 11">Mn-1</strain>
    </source>
</reference>
<evidence type="ECO:0000256" key="7">
    <source>
        <dbReference type="ARBA" id="ARBA00035136"/>
    </source>
</evidence>
<dbReference type="EMBL" id="VTOW01000004">
    <property type="protein sequence ID" value="NKE72681.1"/>
    <property type="molecule type" value="Genomic_DNA"/>
</dbReference>
<feature type="region of interest" description="Disordered" evidence="9">
    <location>
        <begin position="1"/>
        <end position="24"/>
    </location>
</feature>
<dbReference type="Gene3D" id="1.20.58.110">
    <property type="entry name" value="Ribosomal protein S20"/>
    <property type="match status" value="1"/>
</dbReference>
<dbReference type="SUPFAM" id="SSF46992">
    <property type="entry name" value="Ribosomal protein S20"/>
    <property type="match status" value="1"/>
</dbReference>
<evidence type="ECO:0000256" key="5">
    <source>
        <dbReference type="ARBA" id="ARBA00022980"/>
    </source>
</evidence>
<dbReference type="PANTHER" id="PTHR33398:SF1">
    <property type="entry name" value="SMALL RIBOSOMAL SUBUNIT PROTEIN BS20C"/>
    <property type="match status" value="1"/>
</dbReference>
<keyword evidence="11" id="KW-1185">Reference proteome</keyword>
<comment type="similarity">
    <text evidence="2 8">Belongs to the bacterial ribosomal protein bS20 family.</text>
</comment>
<dbReference type="GO" id="GO:0005829">
    <property type="term" value="C:cytosol"/>
    <property type="evidence" value="ECO:0007669"/>
    <property type="project" value="TreeGrafter"/>
</dbReference>
<keyword evidence="3 8" id="KW-0699">rRNA-binding</keyword>
<evidence type="ECO:0000256" key="6">
    <source>
        <dbReference type="ARBA" id="ARBA00023274"/>
    </source>
</evidence>
<dbReference type="GO" id="GO:0006412">
    <property type="term" value="P:translation"/>
    <property type="evidence" value="ECO:0007669"/>
    <property type="project" value="UniProtKB-UniRule"/>
</dbReference>
<evidence type="ECO:0000256" key="4">
    <source>
        <dbReference type="ARBA" id="ARBA00022884"/>
    </source>
</evidence>
<evidence type="ECO:0000256" key="9">
    <source>
        <dbReference type="SAM" id="MobiDB-lite"/>
    </source>
</evidence>
<organism evidence="10 11">
    <name type="scientific">Candidatus Manganitrophus noduliformans</name>
    <dbReference type="NCBI Taxonomy" id="2606439"/>
    <lineage>
        <taxon>Bacteria</taxon>
        <taxon>Pseudomonadati</taxon>
        <taxon>Nitrospirota</taxon>
        <taxon>Nitrospiria</taxon>
        <taxon>Candidatus Troglogloeales</taxon>
        <taxon>Candidatus Manganitrophaceae</taxon>
        <taxon>Candidatus Manganitrophus</taxon>
    </lineage>
</organism>
<dbReference type="GO" id="GO:0015935">
    <property type="term" value="C:small ribosomal subunit"/>
    <property type="evidence" value="ECO:0007669"/>
    <property type="project" value="TreeGrafter"/>
</dbReference>
<dbReference type="PANTHER" id="PTHR33398">
    <property type="entry name" value="30S RIBOSOMAL PROTEIN S20"/>
    <property type="match status" value="1"/>
</dbReference>
<dbReference type="Proteomes" id="UP000534783">
    <property type="component" value="Unassembled WGS sequence"/>
</dbReference>
<evidence type="ECO:0000313" key="10">
    <source>
        <dbReference type="EMBL" id="NKE72681.1"/>
    </source>
</evidence>
<evidence type="ECO:0000256" key="1">
    <source>
        <dbReference type="ARBA" id="ARBA00003134"/>
    </source>
</evidence>
<feature type="compositionally biased region" description="Basic residues" evidence="9">
    <location>
        <begin position="12"/>
        <end position="21"/>
    </location>
</feature>
<dbReference type="HAMAP" id="MF_00500">
    <property type="entry name" value="Ribosomal_bS20"/>
    <property type="match status" value="1"/>
</dbReference>
<dbReference type="RefSeq" id="WP_168062626.1">
    <property type="nucleotide sequence ID" value="NZ_VTOW01000004.1"/>
</dbReference>